<evidence type="ECO:0000256" key="1">
    <source>
        <dbReference type="SAM" id="MobiDB-lite"/>
    </source>
</evidence>
<evidence type="ECO:0000313" key="2">
    <source>
        <dbReference type="EMBL" id="MCF2532373.1"/>
    </source>
</evidence>
<feature type="compositionally biased region" description="Basic and acidic residues" evidence="1">
    <location>
        <begin position="51"/>
        <end position="70"/>
    </location>
</feature>
<dbReference type="Proteomes" id="UP001165378">
    <property type="component" value="Unassembled WGS sequence"/>
</dbReference>
<dbReference type="AlphaFoldDB" id="A0AA41Q6F1"/>
<reference evidence="2" key="1">
    <citation type="submission" date="2022-01" db="EMBL/GenBank/DDBJ databases">
        <title>Genome-Based Taxonomic Classification of the Phylum Actinobacteria.</title>
        <authorList>
            <person name="Gao Y."/>
        </authorList>
    </citation>
    <scope>NUCLEOTIDE SEQUENCE</scope>
    <source>
        <strain evidence="2">KLBMP 8922</strain>
    </source>
</reference>
<protein>
    <submittedName>
        <fullName evidence="2">Uncharacterized protein</fullName>
    </submittedName>
</protein>
<feature type="region of interest" description="Disordered" evidence="1">
    <location>
        <begin position="47"/>
        <end position="88"/>
    </location>
</feature>
<accession>A0AA41Q6F1</accession>
<organism evidence="2 3">
    <name type="scientific">Yinghuangia soli</name>
    <dbReference type="NCBI Taxonomy" id="2908204"/>
    <lineage>
        <taxon>Bacteria</taxon>
        <taxon>Bacillati</taxon>
        <taxon>Actinomycetota</taxon>
        <taxon>Actinomycetes</taxon>
        <taxon>Kitasatosporales</taxon>
        <taxon>Streptomycetaceae</taxon>
        <taxon>Yinghuangia</taxon>
    </lineage>
</organism>
<name>A0AA41Q6F1_9ACTN</name>
<keyword evidence="3" id="KW-1185">Reference proteome</keyword>
<evidence type="ECO:0000313" key="3">
    <source>
        <dbReference type="Proteomes" id="UP001165378"/>
    </source>
</evidence>
<feature type="region of interest" description="Disordered" evidence="1">
    <location>
        <begin position="1"/>
        <end position="29"/>
    </location>
</feature>
<sequence length="88" mass="9514">MSNFLDKAKEKAKETMATGKQKADDFQANRAQGDLYKQLGAAYYAEQRQGASHDEVSRLLGLLDEHERAHGPSTGDRPTDGPGPVGLA</sequence>
<dbReference type="RefSeq" id="WP_235057152.1">
    <property type="nucleotide sequence ID" value="NZ_JAKFHA010000033.1"/>
</dbReference>
<proteinExistence type="predicted"/>
<gene>
    <name evidence="2" type="ORF">LZ495_34885</name>
</gene>
<feature type="compositionally biased region" description="Basic and acidic residues" evidence="1">
    <location>
        <begin position="1"/>
        <end position="14"/>
    </location>
</feature>
<comment type="caution">
    <text evidence="2">The sequence shown here is derived from an EMBL/GenBank/DDBJ whole genome shotgun (WGS) entry which is preliminary data.</text>
</comment>
<dbReference type="EMBL" id="JAKFHA010000033">
    <property type="protein sequence ID" value="MCF2532373.1"/>
    <property type="molecule type" value="Genomic_DNA"/>
</dbReference>